<dbReference type="PRINTS" id="PR01270">
    <property type="entry name" value="HDASUPER"/>
</dbReference>
<dbReference type="EMBL" id="CP008743">
    <property type="protein sequence ID" value="ARN84897.1"/>
    <property type="molecule type" value="Genomic_DNA"/>
</dbReference>
<dbReference type="Gene3D" id="3.40.800.20">
    <property type="entry name" value="Histone deacetylase domain"/>
    <property type="match status" value="1"/>
</dbReference>
<evidence type="ECO:0000313" key="4">
    <source>
        <dbReference type="Proteomes" id="UP000237351"/>
    </source>
</evidence>
<proteinExistence type="inferred from homology"/>
<dbReference type="Proteomes" id="UP000237351">
    <property type="component" value="Chromosome"/>
</dbReference>
<dbReference type="GO" id="GO:0040029">
    <property type="term" value="P:epigenetic regulation of gene expression"/>
    <property type="evidence" value="ECO:0007669"/>
    <property type="project" value="TreeGrafter"/>
</dbReference>
<keyword evidence="4" id="KW-1185">Reference proteome</keyword>
<accession>A0A1W6N4T7</accession>
<dbReference type="PANTHER" id="PTHR10625">
    <property type="entry name" value="HISTONE DEACETYLASE HDAC1-RELATED"/>
    <property type="match status" value="1"/>
</dbReference>
<dbReference type="KEGG" id="naf:GQ61_05910"/>
<reference evidence="3 4" key="1">
    <citation type="submission" date="2014-06" db="EMBL/GenBank/DDBJ databases">
        <title>The genome of the endonuclear symbiont Nucleicultrix amoebiphila.</title>
        <authorList>
            <person name="Schulz F."/>
            <person name="Horn M."/>
        </authorList>
    </citation>
    <scope>NUCLEOTIDE SEQUENCE [LARGE SCALE GENOMIC DNA]</scope>
    <source>
        <strain evidence="3 4">FS5</strain>
    </source>
</reference>
<dbReference type="InterPro" id="IPR000286">
    <property type="entry name" value="HDACs"/>
</dbReference>
<dbReference type="GO" id="GO:0004407">
    <property type="term" value="F:histone deacetylase activity"/>
    <property type="evidence" value="ECO:0007669"/>
    <property type="project" value="TreeGrafter"/>
</dbReference>
<evidence type="ECO:0000313" key="3">
    <source>
        <dbReference type="EMBL" id="ARN84897.1"/>
    </source>
</evidence>
<dbReference type="InterPro" id="IPR023801">
    <property type="entry name" value="His_deacetylse_dom"/>
</dbReference>
<dbReference type="AlphaFoldDB" id="A0A1W6N4T7"/>
<protein>
    <recommendedName>
        <fullName evidence="2">Histone deacetylase domain-containing protein</fullName>
    </recommendedName>
</protein>
<dbReference type="InterPro" id="IPR037138">
    <property type="entry name" value="His_deacetylse_dom_sf"/>
</dbReference>
<sequence length="318" mass="35018">MKRLGVYLDERLAAYGFGDDHPFNNHRFDAFKQAFLKKKLESKVHLLKGKSCLREELESFHSSDFIDFVIKKSQTGEGYLDYGDTPAFKGVYEASCLVVGSALDAVDKIMNGEIDQAFIPIAGLHHGYPNSVAGFCVFNDCGVAIKVLENKYNLKKIAYVDIDVHHGDGVYYAFEEDPCLIYGDIHQSPLYPGSGEYYERGKGPGHGLKLNISLFPGSGDDAFMQAFQTIFDFVSKHEPEFVILQCGADSLKDDPLASLAYSPKAHFHAAKSLTTLVHDLGHKRLLALGGGGYNLENIGKAWTAVIEGILQSSADHRA</sequence>
<organism evidence="3 4">
    <name type="scientific">Candidatus Nucleicultrix amoebiphila FS5</name>
    <dbReference type="NCBI Taxonomy" id="1414854"/>
    <lineage>
        <taxon>Bacteria</taxon>
        <taxon>Pseudomonadati</taxon>
        <taxon>Pseudomonadota</taxon>
        <taxon>Alphaproteobacteria</taxon>
        <taxon>Holosporales</taxon>
        <taxon>Candidatus Nucleicultricaceae</taxon>
        <taxon>Candidatus Nucleicultrix</taxon>
    </lineage>
</organism>
<dbReference type="STRING" id="1414854.GQ61_05910"/>
<dbReference type="RefSeq" id="WP_085784404.1">
    <property type="nucleotide sequence ID" value="NZ_CP008743.1"/>
</dbReference>
<dbReference type="Pfam" id="PF00850">
    <property type="entry name" value="Hist_deacetyl"/>
    <property type="match status" value="1"/>
</dbReference>
<evidence type="ECO:0000256" key="1">
    <source>
        <dbReference type="ARBA" id="ARBA00005947"/>
    </source>
</evidence>
<dbReference type="OrthoDB" id="9808367at2"/>
<dbReference type="SUPFAM" id="SSF52768">
    <property type="entry name" value="Arginase/deacetylase"/>
    <property type="match status" value="1"/>
</dbReference>
<evidence type="ECO:0000259" key="2">
    <source>
        <dbReference type="Pfam" id="PF00850"/>
    </source>
</evidence>
<dbReference type="PANTHER" id="PTHR10625:SF10">
    <property type="entry name" value="HISTONE DEACETYLASE HDAC1"/>
    <property type="match status" value="1"/>
</dbReference>
<dbReference type="InterPro" id="IPR023696">
    <property type="entry name" value="Ureohydrolase_dom_sf"/>
</dbReference>
<comment type="similarity">
    <text evidence="1">Belongs to the histone deacetylase family.</text>
</comment>
<gene>
    <name evidence="3" type="ORF">GQ61_05910</name>
</gene>
<name>A0A1W6N4T7_9PROT</name>
<feature type="domain" description="Histone deacetylase" evidence="2">
    <location>
        <begin position="21"/>
        <end position="308"/>
    </location>
</feature>